<proteinExistence type="predicted"/>
<organism evidence="1">
    <name type="scientific">Klebsiella pneumoniae</name>
    <dbReference type="NCBI Taxonomy" id="573"/>
    <lineage>
        <taxon>Bacteria</taxon>
        <taxon>Pseudomonadati</taxon>
        <taxon>Pseudomonadota</taxon>
        <taxon>Gammaproteobacteria</taxon>
        <taxon>Enterobacterales</taxon>
        <taxon>Enterobacteriaceae</taxon>
        <taxon>Klebsiella/Raoultella group</taxon>
        <taxon>Klebsiella</taxon>
        <taxon>Klebsiella pneumoniae complex</taxon>
    </lineage>
</organism>
<dbReference type="AlphaFoldDB" id="A0A8B0SX17"/>
<reference evidence="1" key="1">
    <citation type="submission" date="2020-01" db="EMBL/GenBank/DDBJ databases">
        <authorList>
            <person name="Qin S."/>
        </authorList>
    </citation>
    <scope>NUCLEOTIDE SEQUENCE</scope>
    <source>
        <strain evidence="1">CVir17-16-YZ6g</strain>
        <plasmid evidence="1">p17-15-vir-like</plasmid>
    </source>
</reference>
<name>A0A8B0SX17_KLEPN</name>
<protein>
    <submittedName>
        <fullName evidence="1">Uncharacterized protein</fullName>
    </submittedName>
</protein>
<evidence type="ECO:0000313" key="1">
    <source>
        <dbReference type="EMBL" id="QTX14788.1"/>
    </source>
</evidence>
<accession>A0A8B0SX17</accession>
<geneLocation type="plasmid" evidence="1">
    <name>p17-15-vir-like</name>
</geneLocation>
<dbReference type="EMBL" id="MN956836">
    <property type="protein sequence ID" value="QTX14788.1"/>
    <property type="molecule type" value="Genomic_DNA"/>
</dbReference>
<keyword evidence="1" id="KW-0614">Plasmid</keyword>
<sequence>MQAFVGCFSGKPSPFIALVKSCRFVICTPDRCHVSGYHGVHPGTWVCDEFNSDAFIQIGIAGRYVVSGKKPQGDISKKTPMTYFSSGAL</sequence>